<dbReference type="OrthoDB" id="741302at2"/>
<dbReference type="PANTHER" id="PTHR43792:SF1">
    <property type="entry name" value="N-ACETYLTRANSFERASE DOMAIN-CONTAINING PROTEIN"/>
    <property type="match status" value="1"/>
</dbReference>
<dbReference type="PROSITE" id="PS51186">
    <property type="entry name" value="GNAT"/>
    <property type="match status" value="1"/>
</dbReference>
<keyword evidence="2" id="KW-0808">Transferase</keyword>
<dbReference type="Pfam" id="PF19781">
    <property type="entry name" value="DUF6266"/>
    <property type="match status" value="1"/>
</dbReference>
<sequence>MGKLINGIFGGFHGRIGNLVGYTLKGKYIIRKIGRSSKPLTPGRKANCQKMTVVNEILSPSLDVIRAGFRLAVAGTDKNEYNEAVSYNKKNAIQGVYPNISLDYTKVLMSMGTLPVAIHPTISQTNEKITFNWEVTDDQAYQYGNDRAMLVVYFPNLKISHCDLIGSKRIEGSHTLNIGPEYVNERMEAYISFVKDNGREVSDSAYAGALNTHKTLDISEKTDSETECSNRDSDYAGSDFDIISYREYLLASGIGVPEPKSGPDKIITSRWSIYVLKSRASDQRIGDCYLRFKQNDKFTAEMKVSIAPEEQRKGYAKEASSAMISLLFNKSEVNRIVKIVDAQDEAAIALLKSLGFKEEEYFKDSVFSDGKWVSEYQFALLKSDWK</sequence>
<accession>A0A1G9W810</accession>
<proteinExistence type="predicted"/>
<evidence type="ECO:0000313" key="2">
    <source>
        <dbReference type="EMBL" id="SDM80694.1"/>
    </source>
</evidence>
<gene>
    <name evidence="2" type="ORF">SAMN05421820_10593</name>
</gene>
<dbReference type="GO" id="GO:0016747">
    <property type="term" value="F:acyltransferase activity, transferring groups other than amino-acyl groups"/>
    <property type="evidence" value="ECO:0007669"/>
    <property type="project" value="InterPro"/>
</dbReference>
<dbReference type="Proteomes" id="UP000183200">
    <property type="component" value="Unassembled WGS sequence"/>
</dbReference>
<reference evidence="3" key="1">
    <citation type="submission" date="2016-10" db="EMBL/GenBank/DDBJ databases">
        <authorList>
            <person name="Varghese N."/>
            <person name="Submissions S."/>
        </authorList>
    </citation>
    <scope>NUCLEOTIDE SEQUENCE [LARGE SCALE GENOMIC DNA]</scope>
    <source>
        <strain evidence="3">DSM 19110</strain>
    </source>
</reference>
<dbReference type="Pfam" id="PF13302">
    <property type="entry name" value="Acetyltransf_3"/>
    <property type="match status" value="1"/>
</dbReference>
<protein>
    <submittedName>
        <fullName evidence="2">Acetyltransferase (GNAT) domain-containing protein</fullName>
    </submittedName>
</protein>
<name>A0A1G9W810_9SPHI</name>
<dbReference type="SUPFAM" id="SSF55729">
    <property type="entry name" value="Acyl-CoA N-acyltransferases (Nat)"/>
    <property type="match status" value="1"/>
</dbReference>
<feature type="domain" description="N-acetyltransferase" evidence="1">
    <location>
        <begin position="216"/>
        <end position="374"/>
    </location>
</feature>
<evidence type="ECO:0000259" key="1">
    <source>
        <dbReference type="PROSITE" id="PS51186"/>
    </source>
</evidence>
<dbReference type="InterPro" id="IPR016181">
    <property type="entry name" value="Acyl_CoA_acyltransferase"/>
</dbReference>
<organism evidence="2 3">
    <name type="scientific">Pedobacter steynii</name>
    <dbReference type="NCBI Taxonomy" id="430522"/>
    <lineage>
        <taxon>Bacteria</taxon>
        <taxon>Pseudomonadati</taxon>
        <taxon>Bacteroidota</taxon>
        <taxon>Sphingobacteriia</taxon>
        <taxon>Sphingobacteriales</taxon>
        <taxon>Sphingobacteriaceae</taxon>
        <taxon>Pedobacter</taxon>
    </lineage>
</organism>
<evidence type="ECO:0000313" key="3">
    <source>
        <dbReference type="Proteomes" id="UP000183200"/>
    </source>
</evidence>
<dbReference type="PANTHER" id="PTHR43792">
    <property type="entry name" value="GNAT FAMILY, PUTATIVE (AFU_ORTHOLOGUE AFUA_3G00765)-RELATED-RELATED"/>
    <property type="match status" value="1"/>
</dbReference>
<dbReference type="RefSeq" id="WP_074608150.1">
    <property type="nucleotide sequence ID" value="NZ_FNGY01000005.1"/>
</dbReference>
<dbReference type="InterPro" id="IPR051531">
    <property type="entry name" value="N-acetyltransferase"/>
</dbReference>
<dbReference type="InterPro" id="IPR000182">
    <property type="entry name" value="GNAT_dom"/>
</dbReference>
<dbReference type="EMBL" id="FNGY01000005">
    <property type="protein sequence ID" value="SDM80694.1"/>
    <property type="molecule type" value="Genomic_DNA"/>
</dbReference>
<dbReference type="Gene3D" id="3.40.630.30">
    <property type="match status" value="1"/>
</dbReference>
<dbReference type="InterPro" id="IPR046233">
    <property type="entry name" value="DUF6266"/>
</dbReference>
<keyword evidence="3" id="KW-1185">Reference proteome</keyword>
<dbReference type="AlphaFoldDB" id="A0A1G9W810"/>